<name>A0ABN1AP53_9ACTN</name>
<dbReference type="Gene3D" id="3.40.50.150">
    <property type="entry name" value="Vaccinia Virus protein VP39"/>
    <property type="match status" value="1"/>
</dbReference>
<dbReference type="InterPro" id="IPR051052">
    <property type="entry name" value="Diverse_substrate_MTase"/>
</dbReference>
<dbReference type="Proteomes" id="UP001500909">
    <property type="component" value="Unassembled WGS sequence"/>
</dbReference>
<organism evidence="4 5">
    <name type="scientific">Streptomyces olivaceiscleroticus</name>
    <dbReference type="NCBI Taxonomy" id="68245"/>
    <lineage>
        <taxon>Bacteria</taxon>
        <taxon>Bacillati</taxon>
        <taxon>Actinomycetota</taxon>
        <taxon>Actinomycetes</taxon>
        <taxon>Kitasatosporales</taxon>
        <taxon>Streptomycetaceae</taxon>
        <taxon>Streptomyces</taxon>
    </lineage>
</organism>
<accession>A0ABN1AP53</accession>
<dbReference type="CDD" id="cd02440">
    <property type="entry name" value="AdoMet_MTases"/>
    <property type="match status" value="1"/>
</dbReference>
<dbReference type="SUPFAM" id="SSF53335">
    <property type="entry name" value="S-adenosyl-L-methionine-dependent methyltransferases"/>
    <property type="match status" value="1"/>
</dbReference>
<dbReference type="PANTHER" id="PTHR44942:SF4">
    <property type="entry name" value="METHYLTRANSFERASE TYPE 11 DOMAIN-CONTAINING PROTEIN"/>
    <property type="match status" value="1"/>
</dbReference>
<evidence type="ECO:0000256" key="2">
    <source>
        <dbReference type="ARBA" id="ARBA00022679"/>
    </source>
</evidence>
<dbReference type="InterPro" id="IPR041698">
    <property type="entry name" value="Methyltransf_25"/>
</dbReference>
<dbReference type="PANTHER" id="PTHR44942">
    <property type="entry name" value="METHYLTRANSF_11 DOMAIN-CONTAINING PROTEIN"/>
    <property type="match status" value="1"/>
</dbReference>
<evidence type="ECO:0000313" key="5">
    <source>
        <dbReference type="Proteomes" id="UP001500909"/>
    </source>
</evidence>
<proteinExistence type="predicted"/>
<gene>
    <name evidence="4" type="ORF">GCM10010361_52220</name>
</gene>
<dbReference type="RefSeq" id="WP_346097672.1">
    <property type="nucleotide sequence ID" value="NZ_BAAABY010000037.1"/>
</dbReference>
<dbReference type="EMBL" id="BAAABY010000037">
    <property type="protein sequence ID" value="GAA0481040.1"/>
    <property type="molecule type" value="Genomic_DNA"/>
</dbReference>
<protein>
    <submittedName>
        <fullName evidence="4">Class I SAM-dependent methyltransferase</fullName>
    </submittedName>
</protein>
<dbReference type="InterPro" id="IPR029063">
    <property type="entry name" value="SAM-dependent_MTases_sf"/>
</dbReference>
<evidence type="ECO:0000256" key="1">
    <source>
        <dbReference type="ARBA" id="ARBA00022603"/>
    </source>
</evidence>
<sequence length="263" mass="28311">MTVGFSGEVAENYARFRRGYRPELLDALQETFGLTAGDTALDLSCGTGALAVPLAARVGAVLGMDPEPDMLRLARRAADEAGVQNATWVLGADTDVAALGALLGRGSLAMTVIGQALHWMDHDRLFRELRPLLRPGGGIAVIANGVPLWQQEAHWSDALRGHLERYFGTALEATCGTADDERSDYARALHAAGYDGVRELDHRYRAELSFEELLGGVLSAVPADRLPGPEERPHFATGLREALPEGPYAEEVRVRVLLGRTSG</sequence>
<dbReference type="Pfam" id="PF13649">
    <property type="entry name" value="Methyltransf_25"/>
    <property type="match status" value="1"/>
</dbReference>
<keyword evidence="2" id="KW-0808">Transferase</keyword>
<evidence type="ECO:0000259" key="3">
    <source>
        <dbReference type="Pfam" id="PF13649"/>
    </source>
</evidence>
<dbReference type="GO" id="GO:0032259">
    <property type="term" value="P:methylation"/>
    <property type="evidence" value="ECO:0007669"/>
    <property type="project" value="UniProtKB-KW"/>
</dbReference>
<reference evidence="4 5" key="1">
    <citation type="journal article" date="2019" name="Int. J. Syst. Evol. Microbiol.">
        <title>The Global Catalogue of Microorganisms (GCM) 10K type strain sequencing project: providing services to taxonomists for standard genome sequencing and annotation.</title>
        <authorList>
            <consortium name="The Broad Institute Genomics Platform"/>
            <consortium name="The Broad Institute Genome Sequencing Center for Infectious Disease"/>
            <person name="Wu L."/>
            <person name="Ma J."/>
        </authorList>
    </citation>
    <scope>NUCLEOTIDE SEQUENCE [LARGE SCALE GENOMIC DNA]</scope>
    <source>
        <strain evidence="4 5">JCM 4805</strain>
    </source>
</reference>
<feature type="domain" description="Methyltransferase" evidence="3">
    <location>
        <begin position="41"/>
        <end position="137"/>
    </location>
</feature>
<keyword evidence="1 4" id="KW-0489">Methyltransferase</keyword>
<comment type="caution">
    <text evidence="4">The sequence shown here is derived from an EMBL/GenBank/DDBJ whole genome shotgun (WGS) entry which is preliminary data.</text>
</comment>
<evidence type="ECO:0000313" key="4">
    <source>
        <dbReference type="EMBL" id="GAA0481040.1"/>
    </source>
</evidence>
<keyword evidence="5" id="KW-1185">Reference proteome</keyword>
<dbReference type="GO" id="GO:0008168">
    <property type="term" value="F:methyltransferase activity"/>
    <property type="evidence" value="ECO:0007669"/>
    <property type="project" value="UniProtKB-KW"/>
</dbReference>